<dbReference type="GO" id="GO:0099518">
    <property type="term" value="P:vesicle cytoskeletal trafficking"/>
    <property type="evidence" value="ECO:0007669"/>
    <property type="project" value="TreeGrafter"/>
</dbReference>
<evidence type="ECO:0000313" key="3">
    <source>
        <dbReference type="EMBL" id="VDN33005.1"/>
    </source>
</evidence>
<reference evidence="3 4" key="2">
    <citation type="submission" date="2018-11" db="EMBL/GenBank/DDBJ databases">
        <authorList>
            <consortium name="Pathogen Informatics"/>
        </authorList>
    </citation>
    <scope>NUCLEOTIDE SEQUENCE [LARGE SCALE GENOMIC DNA]</scope>
</reference>
<dbReference type="WBParaSite" id="GPUH_0001905801-mRNA-1">
    <property type="protein sequence ID" value="GPUH_0001905801-mRNA-1"/>
    <property type="gene ID" value="GPUH_0001905801"/>
</dbReference>
<dbReference type="EMBL" id="UYRT01087795">
    <property type="protein sequence ID" value="VDN33005.1"/>
    <property type="molecule type" value="Genomic_DNA"/>
</dbReference>
<organism evidence="5">
    <name type="scientific">Gongylonema pulchrum</name>
    <dbReference type="NCBI Taxonomy" id="637853"/>
    <lineage>
        <taxon>Eukaryota</taxon>
        <taxon>Metazoa</taxon>
        <taxon>Ecdysozoa</taxon>
        <taxon>Nematoda</taxon>
        <taxon>Chromadorea</taxon>
        <taxon>Rhabditida</taxon>
        <taxon>Spirurina</taxon>
        <taxon>Spiruromorpha</taxon>
        <taxon>Spiruroidea</taxon>
        <taxon>Gongylonematidae</taxon>
        <taxon>Gongylonema</taxon>
    </lineage>
</organism>
<evidence type="ECO:0000256" key="2">
    <source>
        <dbReference type="SAM" id="MobiDB-lite"/>
    </source>
</evidence>
<name>A0A183EDJ2_9BILA</name>
<evidence type="ECO:0000313" key="5">
    <source>
        <dbReference type="WBParaSite" id="GPUH_0001905801-mRNA-1"/>
    </source>
</evidence>
<sequence>MTSEAQASNAAGAASNENDATALQLEGATIGDVEGISGNMEEQGAVGGTGNNKEASPTRANATAFVPDDYSREYNEMCNKYKMQCVETKRPVCWFIEHFLHHKQLEKQNDHLEEVIQHWIQECNSVRESFRKFRSEKSARCEQFERRALNLEMQLMTTTQRSQARELHHQQQLEQSNEKWEEKLSQLTKRAERAEEEKDNAVCRYASREAEVMRLQAQLHQLQEEKNKLAAEKNAVLKSTKFENVENLVSVFLVITVRRFWEERGQAILAQERMHFELQKNSLAQVEKQLADEKRAYIECEEECRETYKRLEANQTAQTELRSRLECVQSQLAQEQAEKKMCKEKLKRAQISLKAMEQQCAEEADIARKQRRELEEQYKNVYEELTHLRLSIIQFFLFNVIFLLSS</sequence>
<evidence type="ECO:0000313" key="4">
    <source>
        <dbReference type="Proteomes" id="UP000271098"/>
    </source>
</evidence>
<feature type="region of interest" description="Disordered" evidence="2">
    <location>
        <begin position="39"/>
        <end position="62"/>
    </location>
</feature>
<feature type="compositionally biased region" description="Polar residues" evidence="2">
    <location>
        <begin position="51"/>
        <end position="61"/>
    </location>
</feature>
<feature type="region of interest" description="Disordered" evidence="2">
    <location>
        <begin position="160"/>
        <end position="186"/>
    </location>
</feature>
<feature type="coiled-coil region" evidence="1">
    <location>
        <begin position="276"/>
        <end position="391"/>
    </location>
</feature>
<keyword evidence="1" id="KW-0175">Coiled coil</keyword>
<proteinExistence type="predicted"/>
<dbReference type="GO" id="GO:0005802">
    <property type="term" value="C:trans-Golgi network"/>
    <property type="evidence" value="ECO:0007669"/>
    <property type="project" value="TreeGrafter"/>
</dbReference>
<gene>
    <name evidence="3" type="ORF">GPUH_LOCUS19032</name>
</gene>
<dbReference type="PANTHER" id="PTHR18911">
    <property type="entry name" value="CTCL TUMOR ANTIGEN HD-CL-01"/>
    <property type="match status" value="1"/>
</dbReference>
<keyword evidence="4" id="KW-1185">Reference proteome</keyword>
<dbReference type="InterPro" id="IPR038830">
    <property type="entry name" value="CCDC186"/>
</dbReference>
<evidence type="ECO:0000256" key="1">
    <source>
        <dbReference type="SAM" id="Coils"/>
    </source>
</evidence>
<accession>A0A183EDJ2</accession>
<dbReference type="Proteomes" id="UP000271098">
    <property type="component" value="Unassembled WGS sequence"/>
</dbReference>
<reference evidence="5" key="1">
    <citation type="submission" date="2016-06" db="UniProtKB">
        <authorList>
            <consortium name="WormBaseParasite"/>
        </authorList>
    </citation>
    <scope>IDENTIFICATION</scope>
</reference>
<dbReference type="OrthoDB" id="5583482at2759"/>
<dbReference type="AlphaFoldDB" id="A0A183EDJ2"/>
<feature type="compositionally biased region" description="Basic and acidic residues" evidence="2">
    <location>
        <begin position="163"/>
        <end position="186"/>
    </location>
</feature>
<dbReference type="GO" id="GO:0031267">
    <property type="term" value="F:small GTPase binding"/>
    <property type="evidence" value="ECO:0007669"/>
    <property type="project" value="TreeGrafter"/>
</dbReference>
<protein>
    <submittedName>
        <fullName evidence="3 5">Uncharacterized protein</fullName>
    </submittedName>
</protein>
<dbReference type="PANTHER" id="PTHR18911:SF5">
    <property type="entry name" value="COILED-COIL DOMAIN-CONTAINING PROTEIN 186"/>
    <property type="match status" value="1"/>
</dbReference>